<name>A0A067M0U8_BOTB1</name>
<evidence type="ECO:0008006" key="3">
    <source>
        <dbReference type="Google" id="ProtNLM"/>
    </source>
</evidence>
<dbReference type="HOGENOM" id="CLU_023805_1_0_1"/>
<dbReference type="STRING" id="930990.A0A067M0U8"/>
<dbReference type="EMBL" id="KL198079">
    <property type="protein sequence ID" value="KDQ09338.1"/>
    <property type="molecule type" value="Genomic_DNA"/>
</dbReference>
<reference evidence="2" key="1">
    <citation type="journal article" date="2014" name="Proc. Natl. Acad. Sci. U.S.A.">
        <title>Extensive sampling of basidiomycete genomes demonstrates inadequacy of the white-rot/brown-rot paradigm for wood decay fungi.</title>
        <authorList>
            <person name="Riley R."/>
            <person name="Salamov A.A."/>
            <person name="Brown D.W."/>
            <person name="Nagy L.G."/>
            <person name="Floudas D."/>
            <person name="Held B.W."/>
            <person name="Levasseur A."/>
            <person name="Lombard V."/>
            <person name="Morin E."/>
            <person name="Otillar R."/>
            <person name="Lindquist E.A."/>
            <person name="Sun H."/>
            <person name="LaButti K.M."/>
            <person name="Schmutz J."/>
            <person name="Jabbour D."/>
            <person name="Luo H."/>
            <person name="Baker S.E."/>
            <person name="Pisabarro A.G."/>
            <person name="Walton J.D."/>
            <person name="Blanchette R.A."/>
            <person name="Henrissat B."/>
            <person name="Martin F."/>
            <person name="Cullen D."/>
            <person name="Hibbett D.S."/>
            <person name="Grigoriev I.V."/>
        </authorList>
    </citation>
    <scope>NUCLEOTIDE SEQUENCE [LARGE SCALE GENOMIC DNA]</scope>
    <source>
        <strain evidence="2">FD-172 SS1</strain>
    </source>
</reference>
<protein>
    <recommendedName>
        <fullName evidence="3">G domain-containing protein</fullName>
    </recommendedName>
</protein>
<proteinExistence type="predicted"/>
<dbReference type="SUPFAM" id="SSF52540">
    <property type="entry name" value="P-loop containing nucleoside triphosphate hydrolases"/>
    <property type="match status" value="1"/>
</dbReference>
<dbReference type="InterPro" id="IPR027417">
    <property type="entry name" value="P-loop_NTPase"/>
</dbReference>
<keyword evidence="2" id="KW-1185">Reference proteome</keyword>
<evidence type="ECO:0000313" key="2">
    <source>
        <dbReference type="Proteomes" id="UP000027195"/>
    </source>
</evidence>
<dbReference type="OrthoDB" id="59699at2759"/>
<feature type="non-terminal residue" evidence="1">
    <location>
        <position position="1"/>
    </location>
</feature>
<dbReference type="InParanoid" id="A0A067M0U8"/>
<organism evidence="1 2">
    <name type="scientific">Botryobasidium botryosum (strain FD-172 SS1)</name>
    <dbReference type="NCBI Taxonomy" id="930990"/>
    <lineage>
        <taxon>Eukaryota</taxon>
        <taxon>Fungi</taxon>
        <taxon>Dikarya</taxon>
        <taxon>Basidiomycota</taxon>
        <taxon>Agaricomycotina</taxon>
        <taxon>Agaricomycetes</taxon>
        <taxon>Cantharellales</taxon>
        <taxon>Botryobasidiaceae</taxon>
        <taxon>Botryobasidium</taxon>
    </lineage>
</organism>
<dbReference type="Proteomes" id="UP000027195">
    <property type="component" value="Unassembled WGS sequence"/>
</dbReference>
<accession>A0A067M0U8</accession>
<gene>
    <name evidence="1" type="ORF">BOTBODRAFT_88998</name>
</gene>
<dbReference type="AlphaFoldDB" id="A0A067M0U8"/>
<evidence type="ECO:0000313" key="1">
    <source>
        <dbReference type="EMBL" id="KDQ09338.1"/>
    </source>
</evidence>
<feature type="non-terminal residue" evidence="1">
    <location>
        <position position="247"/>
    </location>
</feature>
<dbReference type="Gene3D" id="3.40.50.300">
    <property type="entry name" value="P-loop containing nucleotide triphosphate hydrolases"/>
    <property type="match status" value="1"/>
</dbReference>
<sequence>LRKKCGRFRILVLGRANAGKTTLLRAVCGTKGDPQILGRPSSEDEPARAQRGIHDIRTQLVFPSNSGFIFHDSQGFEAGSDEELQAVMTFIKDRAGGKSLGEQLHAIWYEYCIPTDNEARMLSGPEKELLASCITGPVPLVVIFTKFDSLEAGAFQKLKNKGLTRSEARAQAVEQADKQFRTTHLPHVFGEETPSYICLRTPDNHEVQAMMAELIQKTVDTVDVDSLKLLLVSVQQNNLQLAVKYAV</sequence>